<accession>A0A1B1AMH9</accession>
<dbReference type="STRING" id="1759059.ATE48_18705"/>
<keyword evidence="1" id="KW-0472">Membrane</keyword>
<dbReference type="EMBL" id="CP013244">
    <property type="protein sequence ID" value="ANP47782.1"/>
    <property type="molecule type" value="Genomic_DNA"/>
</dbReference>
<name>A0A1B1AMH9_9PROT</name>
<protein>
    <submittedName>
        <fullName evidence="2">Uncharacterized protein</fullName>
    </submittedName>
</protein>
<dbReference type="KEGG" id="cbot:ATE48_18705"/>
<keyword evidence="3" id="KW-1185">Reference proteome</keyword>
<dbReference type="InParanoid" id="A0A1B1AMH9"/>
<sequence>MAASAIDIKPRSWMLALCFVAMAAGVALMFVLPNPFGGLGLYERPSKTLFLFWVLAIVLTLAAVYRVIVWSSFHIVDDVLERRFWSGVHRFERADLTSARIERAKGRPRVLVMRFKPKREVRVASWFFSSANFAALSAFAGKEGR</sequence>
<feature type="transmembrane region" description="Helical" evidence="1">
    <location>
        <begin position="12"/>
        <end position="32"/>
    </location>
</feature>
<evidence type="ECO:0000313" key="3">
    <source>
        <dbReference type="Proteomes" id="UP000092498"/>
    </source>
</evidence>
<dbReference type="RefSeq" id="WP_066774228.1">
    <property type="nucleotide sequence ID" value="NZ_CP013244.1"/>
</dbReference>
<organism evidence="2 3">
    <name type="scientific">Candidatus Viadribacter manganicus</name>
    <dbReference type="NCBI Taxonomy" id="1759059"/>
    <lineage>
        <taxon>Bacteria</taxon>
        <taxon>Pseudomonadati</taxon>
        <taxon>Pseudomonadota</taxon>
        <taxon>Alphaproteobacteria</taxon>
        <taxon>Hyphomonadales</taxon>
        <taxon>Hyphomonadaceae</taxon>
        <taxon>Candidatus Viadribacter</taxon>
    </lineage>
</organism>
<evidence type="ECO:0000256" key="1">
    <source>
        <dbReference type="SAM" id="Phobius"/>
    </source>
</evidence>
<keyword evidence="1" id="KW-0812">Transmembrane</keyword>
<dbReference type="AlphaFoldDB" id="A0A1B1AMH9"/>
<feature type="transmembrane region" description="Helical" evidence="1">
    <location>
        <begin position="52"/>
        <end position="73"/>
    </location>
</feature>
<dbReference type="Proteomes" id="UP000092498">
    <property type="component" value="Chromosome"/>
</dbReference>
<gene>
    <name evidence="2" type="ORF">ATE48_18705</name>
</gene>
<feature type="transmembrane region" description="Helical" evidence="1">
    <location>
        <begin position="123"/>
        <end position="141"/>
    </location>
</feature>
<evidence type="ECO:0000313" key="2">
    <source>
        <dbReference type="EMBL" id="ANP47782.1"/>
    </source>
</evidence>
<reference evidence="2 3" key="1">
    <citation type="submission" date="2015-11" db="EMBL/GenBank/DDBJ databases">
        <title>Whole-Genome Sequence of Candidatus Oderbacter manganicum from the National Park Lower Oder Valley, Germany.</title>
        <authorList>
            <person name="Braun B."/>
            <person name="Liere K."/>
            <person name="Szewzyk U."/>
        </authorList>
    </citation>
    <scope>NUCLEOTIDE SEQUENCE [LARGE SCALE GENOMIC DNA]</scope>
    <source>
        <strain evidence="2 3">OTSz_A_272</strain>
    </source>
</reference>
<proteinExistence type="predicted"/>
<keyword evidence="1" id="KW-1133">Transmembrane helix</keyword>